<keyword evidence="5" id="KW-0560">Oxidoreductase</keyword>
<dbReference type="Pfam" id="PF07992">
    <property type="entry name" value="Pyr_redox_2"/>
    <property type="match status" value="1"/>
</dbReference>
<dbReference type="PROSITE" id="PS51257">
    <property type="entry name" value="PROKAR_LIPOPROTEIN"/>
    <property type="match status" value="1"/>
</dbReference>
<dbReference type="SUPFAM" id="SSF52821">
    <property type="entry name" value="Rhodanese/Cell cycle control phosphatase"/>
    <property type="match status" value="1"/>
</dbReference>
<dbReference type="Pfam" id="PF00581">
    <property type="entry name" value="Rhodanese"/>
    <property type="match status" value="1"/>
</dbReference>
<feature type="domain" description="Rhodanese" evidence="7">
    <location>
        <begin position="463"/>
        <end position="543"/>
    </location>
</feature>
<dbReference type="PRINTS" id="PR00368">
    <property type="entry name" value="FADPNR"/>
</dbReference>
<dbReference type="SUPFAM" id="SSF55424">
    <property type="entry name" value="FAD/NAD-linked reductases, dimerisation (C-terminal) domain"/>
    <property type="match status" value="1"/>
</dbReference>
<gene>
    <name evidence="8" type="ORF">A3G33_02490</name>
</gene>
<comment type="similarity">
    <text evidence="2">Belongs to the class-III pyridine nucleotide-disulfide oxidoreductase family.</text>
</comment>
<dbReference type="Proteomes" id="UP000178187">
    <property type="component" value="Unassembled WGS sequence"/>
</dbReference>
<dbReference type="Pfam" id="PF02852">
    <property type="entry name" value="Pyr_redox_dim"/>
    <property type="match status" value="1"/>
</dbReference>
<accession>A0A1G1KWI4</accession>
<dbReference type="AlphaFoldDB" id="A0A1G1KWI4"/>
<dbReference type="PROSITE" id="PS50206">
    <property type="entry name" value="RHODANESE_3"/>
    <property type="match status" value="1"/>
</dbReference>
<dbReference type="GO" id="GO:0016491">
    <property type="term" value="F:oxidoreductase activity"/>
    <property type="evidence" value="ECO:0007669"/>
    <property type="project" value="UniProtKB-KW"/>
</dbReference>
<evidence type="ECO:0000259" key="7">
    <source>
        <dbReference type="PROSITE" id="PS50206"/>
    </source>
</evidence>
<dbReference type="InterPro" id="IPR001763">
    <property type="entry name" value="Rhodanese-like_dom"/>
</dbReference>
<sequence>MRILIVGGVAGGASCAARVRRLSEDAEIVIFERGPYVSFANCGLPYYVGGEIPEEGKLLVASPALFKKRMNIEVRLKQEVVRIDRAKSEIEVKDLETGNSLHERYDALVLSPGAIPIRSPLPGIDLAGIFTLRTIPDAREIKLWIQQRKAKRAVIVGGGFIGLEMAENLTALGLKVSIIEMQNQVLPPFDPEMVSGIQGHLKEKGVDVYLKEAVAGFEEKSSGGAIRVLTKSGVKMETDLVLLSIGLRPDVKLAQEAGLMIGKRGGIEVDQQMRTSDLKIWAVGDAVEVEDIVTKEKTLLALAGPANRQGRIAADAILGRASKFRGVQGTAICKVFDLTAACTGANEKTLMRLSKPYEKVYLHPFQHASYYPGASQMNFKIIFDPADGTILGAQCIGAEGVDKRMDVIAMAIQKHATIFDLEEAEFCYSPQFGAAKDPVNFSGMIAANAIRGDCPVAHWENVKPAETVMIDVRTPEEYLKRHVPGAKNIPVDELRKRLSEIPKDKEILVYCGVGLRGYYAARILLQNGFTAKNLSGGIKTYLNRQ</sequence>
<proteinExistence type="inferred from homology"/>
<protein>
    <submittedName>
        <fullName evidence="8">CoA-disulfide reductase</fullName>
    </submittedName>
</protein>
<evidence type="ECO:0000256" key="6">
    <source>
        <dbReference type="ARBA" id="ARBA00023284"/>
    </source>
</evidence>
<reference evidence="8 9" key="1">
    <citation type="journal article" date="2016" name="Nat. Commun.">
        <title>Thousands of microbial genomes shed light on interconnected biogeochemical processes in an aquifer system.</title>
        <authorList>
            <person name="Anantharaman K."/>
            <person name="Brown C.T."/>
            <person name="Hug L.A."/>
            <person name="Sharon I."/>
            <person name="Castelle C.J."/>
            <person name="Probst A.J."/>
            <person name="Thomas B.C."/>
            <person name="Singh A."/>
            <person name="Wilkins M.J."/>
            <person name="Karaoz U."/>
            <person name="Brodie E.L."/>
            <person name="Williams K.H."/>
            <person name="Hubbard S.S."/>
            <person name="Banfield J.F."/>
        </authorList>
    </citation>
    <scope>NUCLEOTIDE SEQUENCE [LARGE SCALE GENOMIC DNA]</scope>
</reference>
<evidence type="ECO:0000256" key="3">
    <source>
        <dbReference type="ARBA" id="ARBA00022630"/>
    </source>
</evidence>
<dbReference type="InterPro" id="IPR016156">
    <property type="entry name" value="FAD/NAD-linked_Rdtase_dimer_sf"/>
</dbReference>
<comment type="caution">
    <text evidence="8">The sequence shown here is derived from an EMBL/GenBank/DDBJ whole genome shotgun (WGS) entry which is preliminary data.</text>
</comment>
<dbReference type="InterPro" id="IPR023753">
    <property type="entry name" value="FAD/NAD-binding_dom"/>
</dbReference>
<dbReference type="InterPro" id="IPR004099">
    <property type="entry name" value="Pyr_nucl-diS_OxRdtase_dimer"/>
</dbReference>
<comment type="cofactor">
    <cofactor evidence="1">
        <name>FAD</name>
        <dbReference type="ChEBI" id="CHEBI:57692"/>
    </cofactor>
</comment>
<dbReference type="Gene3D" id="3.40.250.10">
    <property type="entry name" value="Rhodanese-like domain"/>
    <property type="match status" value="1"/>
</dbReference>
<dbReference type="EMBL" id="MHFR01000044">
    <property type="protein sequence ID" value="OGW97132.1"/>
    <property type="molecule type" value="Genomic_DNA"/>
</dbReference>
<keyword evidence="3" id="KW-0285">Flavoprotein</keyword>
<dbReference type="PROSITE" id="PS00380">
    <property type="entry name" value="RHODANESE_1"/>
    <property type="match status" value="1"/>
</dbReference>
<keyword evidence="4" id="KW-0274">FAD</keyword>
<dbReference type="CDD" id="cd01524">
    <property type="entry name" value="RHOD_Pyr_redox"/>
    <property type="match status" value="1"/>
</dbReference>
<evidence type="ECO:0000256" key="2">
    <source>
        <dbReference type="ARBA" id="ARBA00009130"/>
    </source>
</evidence>
<dbReference type="SUPFAM" id="SSF51905">
    <property type="entry name" value="FAD/NAD(P)-binding domain"/>
    <property type="match status" value="2"/>
</dbReference>
<evidence type="ECO:0000313" key="8">
    <source>
        <dbReference type="EMBL" id="OGW97132.1"/>
    </source>
</evidence>
<dbReference type="InterPro" id="IPR050260">
    <property type="entry name" value="FAD-bd_OxRdtase"/>
</dbReference>
<evidence type="ECO:0000313" key="9">
    <source>
        <dbReference type="Proteomes" id="UP000178187"/>
    </source>
</evidence>
<dbReference type="InterPro" id="IPR036188">
    <property type="entry name" value="FAD/NAD-bd_sf"/>
</dbReference>
<keyword evidence="6" id="KW-0676">Redox-active center</keyword>
<dbReference type="PANTHER" id="PTHR43429:SF1">
    <property type="entry name" value="NAD(P)H SULFUR OXIDOREDUCTASE (COA-DEPENDENT)"/>
    <property type="match status" value="1"/>
</dbReference>
<evidence type="ECO:0000256" key="4">
    <source>
        <dbReference type="ARBA" id="ARBA00022827"/>
    </source>
</evidence>
<dbReference type="InterPro" id="IPR036873">
    <property type="entry name" value="Rhodanese-like_dom_sf"/>
</dbReference>
<dbReference type="GO" id="GO:0004792">
    <property type="term" value="F:thiosulfate-cyanide sulfurtransferase activity"/>
    <property type="evidence" value="ECO:0007669"/>
    <property type="project" value="InterPro"/>
</dbReference>
<dbReference type="PANTHER" id="PTHR43429">
    <property type="entry name" value="PYRIDINE NUCLEOTIDE-DISULFIDE OXIDOREDUCTASE DOMAIN-CONTAINING"/>
    <property type="match status" value="1"/>
</dbReference>
<dbReference type="SMART" id="SM00450">
    <property type="entry name" value="RHOD"/>
    <property type="match status" value="1"/>
</dbReference>
<evidence type="ECO:0000256" key="5">
    <source>
        <dbReference type="ARBA" id="ARBA00023002"/>
    </source>
</evidence>
<name>A0A1G1KWI4_9BACT</name>
<dbReference type="InterPro" id="IPR001307">
    <property type="entry name" value="Thiosulphate_STrfase_CS"/>
</dbReference>
<dbReference type="Gene3D" id="3.50.50.60">
    <property type="entry name" value="FAD/NAD(P)-binding domain"/>
    <property type="match status" value="2"/>
</dbReference>
<evidence type="ECO:0000256" key="1">
    <source>
        <dbReference type="ARBA" id="ARBA00001974"/>
    </source>
</evidence>
<organism evidence="8 9">
    <name type="scientific">Candidatus Danuiimicrobium aquiferis</name>
    <dbReference type="NCBI Taxonomy" id="1801832"/>
    <lineage>
        <taxon>Bacteria</taxon>
        <taxon>Pseudomonadati</taxon>
        <taxon>Candidatus Omnitrophota</taxon>
        <taxon>Candidatus Danuiimicrobium</taxon>
    </lineage>
</organism>
<dbReference type="PRINTS" id="PR00411">
    <property type="entry name" value="PNDRDTASEI"/>
</dbReference>